<dbReference type="Proteomes" id="UP000007305">
    <property type="component" value="Chromosome 1"/>
</dbReference>
<reference evidence="2" key="3">
    <citation type="submission" date="2021-05" db="UniProtKB">
        <authorList>
            <consortium name="EnsemblPlants"/>
        </authorList>
    </citation>
    <scope>IDENTIFICATION</scope>
    <source>
        <strain evidence="2">cv. B73</strain>
    </source>
</reference>
<dbReference type="InParanoid" id="A0A804M6L5"/>
<keyword evidence="4" id="KW-1267">Proteomics identification</keyword>
<dbReference type="FunCoup" id="A0A804M6L5">
    <property type="interactions" value="473"/>
</dbReference>
<feature type="compositionally biased region" description="Basic residues" evidence="1">
    <location>
        <begin position="242"/>
        <end position="251"/>
    </location>
</feature>
<feature type="compositionally biased region" description="Basic and acidic residues" evidence="1">
    <location>
        <begin position="224"/>
        <end position="241"/>
    </location>
</feature>
<dbReference type="PANTHER" id="PTHR33621:SF4">
    <property type="entry name" value="SAP DOMAIN-CONTAINING PROTEIN"/>
    <property type="match status" value="1"/>
</dbReference>
<reference evidence="2" key="2">
    <citation type="submission" date="2019-07" db="EMBL/GenBank/DDBJ databases">
        <authorList>
            <person name="Seetharam A."/>
            <person name="Woodhouse M."/>
            <person name="Cannon E."/>
        </authorList>
    </citation>
    <scope>NUCLEOTIDE SEQUENCE [LARGE SCALE GENOMIC DNA]</scope>
    <source>
        <strain evidence="2">cv. B73</strain>
    </source>
</reference>
<proteinExistence type="evidence at protein level"/>
<feature type="compositionally biased region" description="Low complexity" evidence="1">
    <location>
        <begin position="252"/>
        <end position="261"/>
    </location>
</feature>
<name>A0A804M6L5_MAIZE</name>
<organism evidence="2 3">
    <name type="scientific">Zea mays</name>
    <name type="common">Maize</name>
    <dbReference type="NCBI Taxonomy" id="4577"/>
    <lineage>
        <taxon>Eukaryota</taxon>
        <taxon>Viridiplantae</taxon>
        <taxon>Streptophyta</taxon>
        <taxon>Embryophyta</taxon>
        <taxon>Tracheophyta</taxon>
        <taxon>Spermatophyta</taxon>
        <taxon>Magnoliopsida</taxon>
        <taxon>Liliopsida</taxon>
        <taxon>Poales</taxon>
        <taxon>Poaceae</taxon>
        <taxon>PACMAD clade</taxon>
        <taxon>Panicoideae</taxon>
        <taxon>Andropogonodae</taxon>
        <taxon>Andropogoneae</taxon>
        <taxon>Tripsacinae</taxon>
        <taxon>Zea</taxon>
    </lineage>
</organism>
<evidence type="ECO:0000256" key="1">
    <source>
        <dbReference type="SAM" id="MobiDB-lite"/>
    </source>
</evidence>
<dbReference type="AlphaFoldDB" id="A0A804M6L5"/>
<dbReference type="OrthoDB" id="1916794at2759"/>
<feature type="region of interest" description="Disordered" evidence="1">
    <location>
        <begin position="60"/>
        <end position="129"/>
    </location>
</feature>
<sequence>MDFHSLSRRELQALCKSNGIRANMSNAAMAEALRCLPAVSLSSIDPLPFLLRVDRIDEIGSTAPPPVSAMKEQTPDAEEAVGGEQEHGCPLPRGGRARGKRRKAGARKSKTEGDEEEVMVPGPQTLPGPKMTVAREAAAAPVDDAEEAAVGIRTRRSARSKVKVALDQKEEDVQAAAARKEQKVSDKSCEDSEEHAIVVGVVEEEEVRKPQEGQNVTRRAAPYKTHEDLQPDQRTAEELSMAKKRTRRSTRSKVAAAAQKGQKADSSDTTVGPEIDPKYDEVVPKVEEATKPQEGKNVTKRATAYIYKAHEEVQTGQVTAAPEATAEEVATTKRRRRRSTRSKVGAAARKAQKECAADTSDAVNGSTVSDDPKEEQVVEVIEEGTTKHNEEEREQINNVRQFASLPKLEDSPILGIVSKPNTADASDKAPVAHQEASKEDRFTFTGEADVSNLLVNTLDRFAKPVYESRVKEEKKCSECWWMLL</sequence>
<feature type="compositionally biased region" description="Basic residues" evidence="1">
    <location>
        <begin position="332"/>
        <end position="341"/>
    </location>
</feature>
<reference evidence="3" key="1">
    <citation type="submission" date="2015-12" db="EMBL/GenBank/DDBJ databases">
        <title>Update maize B73 reference genome by single molecule sequencing technologies.</title>
        <authorList>
            <consortium name="Maize Genome Sequencing Project"/>
            <person name="Ware D."/>
        </authorList>
    </citation>
    <scope>NUCLEOTIDE SEQUENCE [LARGE SCALE GENOMIC DNA]</scope>
    <source>
        <strain evidence="3">cv. B73</strain>
    </source>
</reference>
<accession>A0A804M6L5</accession>
<feature type="compositionally biased region" description="Low complexity" evidence="1">
    <location>
        <begin position="318"/>
        <end position="329"/>
    </location>
</feature>
<evidence type="ECO:0000313" key="2">
    <source>
        <dbReference type="EnsemblPlants" id="Zm00001eb063140_P002"/>
    </source>
</evidence>
<evidence type="ECO:0000313" key="3">
    <source>
        <dbReference type="Proteomes" id="UP000007305"/>
    </source>
</evidence>
<gene>
    <name evidence="2" type="primary">LOC100277817</name>
</gene>
<feature type="region of interest" description="Disordered" evidence="1">
    <location>
        <begin position="208"/>
        <end position="296"/>
    </location>
</feature>
<dbReference type="PANTHER" id="PTHR33621">
    <property type="entry name" value="ASPARTIC/GLUTAMIC ACID-RICH PROTEIN"/>
    <property type="match status" value="1"/>
</dbReference>
<feature type="compositionally biased region" description="Basic and acidic residues" evidence="1">
    <location>
        <begin position="275"/>
        <end position="294"/>
    </location>
</feature>
<feature type="compositionally biased region" description="Basic residues" evidence="1">
    <location>
        <begin position="95"/>
        <end position="108"/>
    </location>
</feature>
<dbReference type="EnsemblPlants" id="Zm00001eb063140_T002">
    <property type="protein sequence ID" value="Zm00001eb063140_P002"/>
    <property type="gene ID" value="Zm00001eb063140"/>
</dbReference>
<keyword evidence="3" id="KW-1185">Reference proteome</keyword>
<protein>
    <submittedName>
        <fullName evidence="2">Uncharacterized protein</fullName>
    </submittedName>
</protein>
<evidence type="ECO:0007829" key="4">
    <source>
        <dbReference type="PeptideAtlas" id="A0A804M6L5"/>
    </source>
</evidence>
<dbReference type="Gramene" id="Zm00001eb063140_T002">
    <property type="protein sequence ID" value="Zm00001eb063140_P002"/>
    <property type="gene ID" value="Zm00001eb063140"/>
</dbReference>
<feature type="region of interest" description="Disordered" evidence="1">
    <location>
        <begin position="316"/>
        <end position="375"/>
    </location>
</feature>